<reference evidence="2" key="1">
    <citation type="submission" date="2020-10" db="EMBL/GenBank/DDBJ databases">
        <authorList>
            <person name="Gilroy R."/>
        </authorList>
    </citation>
    <scope>NUCLEOTIDE SEQUENCE</scope>
    <source>
        <strain evidence="2">ChiSxjej2B14-8506</strain>
    </source>
</reference>
<protein>
    <submittedName>
        <fullName evidence="2">Uncharacterized protein</fullName>
    </submittedName>
</protein>
<organism evidence="2 3">
    <name type="scientific">Candidatus Fimadaptatus faecigallinarum</name>
    <dbReference type="NCBI Taxonomy" id="2840814"/>
    <lineage>
        <taxon>Bacteria</taxon>
        <taxon>Bacillati</taxon>
        <taxon>Bacillota</taxon>
        <taxon>Clostridia</taxon>
        <taxon>Eubacteriales</taxon>
        <taxon>Candidatus Fimadaptatus</taxon>
    </lineage>
</organism>
<keyword evidence="1" id="KW-0472">Membrane</keyword>
<name>A0A9D1S5E7_9FIRM</name>
<proteinExistence type="predicted"/>
<evidence type="ECO:0000256" key="1">
    <source>
        <dbReference type="SAM" id="Phobius"/>
    </source>
</evidence>
<keyword evidence="1" id="KW-1133">Transmembrane helix</keyword>
<gene>
    <name evidence="2" type="ORF">IAC59_08050</name>
</gene>
<dbReference type="AlphaFoldDB" id="A0A9D1S5E7"/>
<comment type="caution">
    <text evidence="2">The sequence shown here is derived from an EMBL/GenBank/DDBJ whole genome shotgun (WGS) entry which is preliminary data.</text>
</comment>
<dbReference type="EMBL" id="DVNK01000050">
    <property type="protein sequence ID" value="HIU47197.1"/>
    <property type="molecule type" value="Genomic_DNA"/>
</dbReference>
<feature type="transmembrane region" description="Helical" evidence="1">
    <location>
        <begin position="28"/>
        <end position="46"/>
    </location>
</feature>
<dbReference type="Proteomes" id="UP000824123">
    <property type="component" value="Unassembled WGS sequence"/>
</dbReference>
<evidence type="ECO:0000313" key="3">
    <source>
        <dbReference type="Proteomes" id="UP000824123"/>
    </source>
</evidence>
<evidence type="ECO:0000313" key="2">
    <source>
        <dbReference type="EMBL" id="HIU47197.1"/>
    </source>
</evidence>
<sequence length="56" mass="6160">MLELVFALVLPIWFGLDGVLYSMPVSDVLTFVISAVVIARTYRLLAEDAPAAHQAR</sequence>
<keyword evidence="1" id="KW-0812">Transmembrane</keyword>
<accession>A0A9D1S5E7</accession>
<reference evidence="2" key="2">
    <citation type="journal article" date="2021" name="PeerJ">
        <title>Extensive microbial diversity within the chicken gut microbiome revealed by metagenomics and culture.</title>
        <authorList>
            <person name="Gilroy R."/>
            <person name="Ravi A."/>
            <person name="Getino M."/>
            <person name="Pursley I."/>
            <person name="Horton D.L."/>
            <person name="Alikhan N.F."/>
            <person name="Baker D."/>
            <person name="Gharbi K."/>
            <person name="Hall N."/>
            <person name="Watson M."/>
            <person name="Adriaenssens E.M."/>
            <person name="Foster-Nyarko E."/>
            <person name="Jarju S."/>
            <person name="Secka A."/>
            <person name="Antonio M."/>
            <person name="Oren A."/>
            <person name="Chaudhuri R.R."/>
            <person name="La Ragione R."/>
            <person name="Hildebrand F."/>
            <person name="Pallen M.J."/>
        </authorList>
    </citation>
    <scope>NUCLEOTIDE SEQUENCE</scope>
    <source>
        <strain evidence="2">ChiSxjej2B14-8506</strain>
    </source>
</reference>